<dbReference type="EMBL" id="VAUV01000003">
    <property type="protein sequence ID" value="TLD72055.1"/>
    <property type="molecule type" value="Genomic_DNA"/>
</dbReference>
<feature type="transmembrane region" description="Helical" evidence="12">
    <location>
        <begin position="340"/>
        <end position="365"/>
    </location>
</feature>
<evidence type="ECO:0000256" key="3">
    <source>
        <dbReference type="ARBA" id="ARBA00022448"/>
    </source>
</evidence>
<dbReference type="InterPro" id="IPR051163">
    <property type="entry name" value="Sodium:Solute_Symporter_SSF"/>
</dbReference>
<evidence type="ECO:0000313" key="13">
    <source>
        <dbReference type="EMBL" id="TLD72055.1"/>
    </source>
</evidence>
<dbReference type="Pfam" id="PF00474">
    <property type="entry name" value="SSF"/>
    <property type="match status" value="1"/>
</dbReference>
<evidence type="ECO:0000256" key="5">
    <source>
        <dbReference type="ARBA" id="ARBA00022692"/>
    </source>
</evidence>
<feature type="transmembrane region" description="Helical" evidence="12">
    <location>
        <begin position="163"/>
        <end position="181"/>
    </location>
</feature>
<feature type="transmembrane region" description="Helical" evidence="12">
    <location>
        <begin position="294"/>
        <end position="320"/>
    </location>
</feature>
<feature type="transmembrane region" description="Helical" evidence="12">
    <location>
        <begin position="397"/>
        <end position="422"/>
    </location>
</feature>
<dbReference type="AlphaFoldDB" id="A0A5R8KJE4"/>
<evidence type="ECO:0008006" key="15">
    <source>
        <dbReference type="Google" id="ProtNLM"/>
    </source>
</evidence>
<comment type="similarity">
    <text evidence="2 11">Belongs to the sodium:solute symporter (SSF) (TC 2.A.21) family.</text>
</comment>
<dbReference type="Proteomes" id="UP000306196">
    <property type="component" value="Unassembled WGS sequence"/>
</dbReference>
<keyword evidence="9 12" id="KW-0472">Membrane</keyword>
<evidence type="ECO:0000256" key="10">
    <source>
        <dbReference type="ARBA" id="ARBA00023201"/>
    </source>
</evidence>
<feature type="transmembrane region" description="Helical" evidence="12">
    <location>
        <begin position="499"/>
        <end position="518"/>
    </location>
</feature>
<dbReference type="OrthoDB" id="9814523at2"/>
<evidence type="ECO:0000256" key="2">
    <source>
        <dbReference type="ARBA" id="ARBA00006434"/>
    </source>
</evidence>
<gene>
    <name evidence="13" type="ORF">FEM03_04840</name>
</gene>
<feature type="transmembrane region" description="Helical" evidence="12">
    <location>
        <begin position="55"/>
        <end position="82"/>
    </location>
</feature>
<evidence type="ECO:0000256" key="1">
    <source>
        <dbReference type="ARBA" id="ARBA00004651"/>
    </source>
</evidence>
<keyword evidence="14" id="KW-1185">Reference proteome</keyword>
<protein>
    <recommendedName>
        <fullName evidence="15">Sodium/solute symporter</fullName>
    </recommendedName>
</protein>
<organism evidence="13 14">
    <name type="scientific">Phragmitibacter flavus</name>
    <dbReference type="NCBI Taxonomy" id="2576071"/>
    <lineage>
        <taxon>Bacteria</taxon>
        <taxon>Pseudomonadati</taxon>
        <taxon>Verrucomicrobiota</taxon>
        <taxon>Verrucomicrobiia</taxon>
        <taxon>Verrucomicrobiales</taxon>
        <taxon>Verrucomicrobiaceae</taxon>
        <taxon>Phragmitibacter</taxon>
    </lineage>
</organism>
<comment type="subcellular location">
    <subcellularLocation>
        <location evidence="1">Cell membrane</location>
        <topology evidence="1">Multi-pass membrane protein</topology>
    </subcellularLocation>
</comment>
<feature type="transmembrane region" description="Helical" evidence="12">
    <location>
        <begin position="255"/>
        <end position="273"/>
    </location>
</feature>
<evidence type="ECO:0000256" key="9">
    <source>
        <dbReference type="ARBA" id="ARBA00023136"/>
    </source>
</evidence>
<keyword evidence="10" id="KW-0739">Sodium transport</keyword>
<keyword evidence="3" id="KW-0813">Transport</keyword>
<feature type="transmembrane region" description="Helical" evidence="12">
    <location>
        <begin position="428"/>
        <end position="454"/>
    </location>
</feature>
<dbReference type="GO" id="GO:0005886">
    <property type="term" value="C:plasma membrane"/>
    <property type="evidence" value="ECO:0007669"/>
    <property type="project" value="UniProtKB-SubCell"/>
</dbReference>
<dbReference type="GO" id="GO:0015293">
    <property type="term" value="F:symporter activity"/>
    <property type="evidence" value="ECO:0007669"/>
    <property type="project" value="TreeGrafter"/>
</dbReference>
<evidence type="ECO:0000256" key="11">
    <source>
        <dbReference type="RuleBase" id="RU362091"/>
    </source>
</evidence>
<keyword evidence="4" id="KW-1003">Cell membrane</keyword>
<keyword evidence="5 12" id="KW-0812">Transmembrane</keyword>
<evidence type="ECO:0000256" key="12">
    <source>
        <dbReference type="SAM" id="Phobius"/>
    </source>
</evidence>
<evidence type="ECO:0000256" key="6">
    <source>
        <dbReference type="ARBA" id="ARBA00022989"/>
    </source>
</evidence>
<dbReference type="GO" id="GO:0006814">
    <property type="term" value="P:sodium ion transport"/>
    <property type="evidence" value="ECO:0007669"/>
    <property type="project" value="UniProtKB-KW"/>
</dbReference>
<reference evidence="13 14" key="1">
    <citation type="submission" date="2019-05" db="EMBL/GenBank/DDBJ databases">
        <title>Verrucobacter flavum gen. nov., sp. nov. a new member of the family Verrucomicrobiaceae.</title>
        <authorList>
            <person name="Szuroczki S."/>
            <person name="Abbaszade G."/>
            <person name="Szabo A."/>
            <person name="Felfoldi T."/>
            <person name="Schumann P."/>
            <person name="Boka K."/>
            <person name="Keki Z."/>
            <person name="Toumi M."/>
            <person name="Toth E."/>
        </authorList>
    </citation>
    <scope>NUCLEOTIDE SEQUENCE [LARGE SCALE GENOMIC DNA]</scope>
    <source>
        <strain evidence="13 14">MG-N-17</strain>
    </source>
</reference>
<feature type="transmembrane region" description="Helical" evidence="12">
    <location>
        <begin position="461"/>
        <end position="479"/>
    </location>
</feature>
<evidence type="ECO:0000256" key="7">
    <source>
        <dbReference type="ARBA" id="ARBA00023053"/>
    </source>
</evidence>
<accession>A0A5R8KJE4</accession>
<evidence type="ECO:0000256" key="8">
    <source>
        <dbReference type="ARBA" id="ARBA00023065"/>
    </source>
</evidence>
<sequence length="529" mass="58581">MIDFIAAVPVHEHFRWLDWVVLFSYLGFCTWIGHRLSGKQSTIKDFFLAGRSLPWPAVSGSIIATEISAVTFIGVPGAVFAANGNFTYLQWAIGSIIARCIVGVYFVRAFYEHEIFSPYDFIANRLGKSAKTITTLLFMVGSVLGQSVRVLVPALVLRTVTPFDMVESILVISVFGVLWTWMGGMTTVIWTDVIQFGMFLFAGILALVWITISLPEGFPQFLQIAGEAGKFELWRWMPGVGSEQGMVEWVRDTEFTMWTALLAMPFQNLAAYGTDQLNAQRMFCCRNASDATKAIIFSGVGQIATLVMLMVGAGLFAYYSVYPPDAGTAAEFAKDTDLVFAVWITTVLPAGLTGLLLAGAFAAAISSLDSALAALSQTSISLWYHGREKDMPDEKKLVFISRMTVLGWAVFLAGMTVVLYQLKESANIQLLSLAFGMVSYTYGSLLAIFLLALWRIPAKTAALWVGLVLSVLMTTWVRGDIFVVAGEGDWFKEHRLQMTYAWLYPINFAITFLCGFLWRKSEPRDPSLK</sequence>
<feature type="transmembrane region" description="Helical" evidence="12">
    <location>
        <begin position="16"/>
        <end position="34"/>
    </location>
</feature>
<keyword evidence="7" id="KW-0915">Sodium</keyword>
<feature type="transmembrane region" description="Helical" evidence="12">
    <location>
        <begin position="88"/>
        <end position="111"/>
    </location>
</feature>
<dbReference type="PROSITE" id="PS50283">
    <property type="entry name" value="NA_SOLUT_SYMP_3"/>
    <property type="match status" value="1"/>
</dbReference>
<keyword evidence="8" id="KW-0406">Ion transport</keyword>
<feature type="transmembrane region" description="Helical" evidence="12">
    <location>
        <begin position="193"/>
        <end position="212"/>
    </location>
</feature>
<dbReference type="RefSeq" id="WP_138085058.1">
    <property type="nucleotide sequence ID" value="NZ_VAUV01000003.1"/>
</dbReference>
<dbReference type="Gene3D" id="1.20.1730.10">
    <property type="entry name" value="Sodium/glucose cotransporter"/>
    <property type="match status" value="1"/>
</dbReference>
<evidence type="ECO:0000256" key="4">
    <source>
        <dbReference type="ARBA" id="ARBA00022475"/>
    </source>
</evidence>
<proteinExistence type="inferred from homology"/>
<keyword evidence="6 12" id="KW-1133">Transmembrane helix</keyword>
<dbReference type="PANTHER" id="PTHR42985:SF47">
    <property type="entry name" value="INTEGRAL MEMBRANE TRANSPORT PROTEIN"/>
    <property type="match status" value="1"/>
</dbReference>
<evidence type="ECO:0000313" key="14">
    <source>
        <dbReference type="Proteomes" id="UP000306196"/>
    </source>
</evidence>
<comment type="caution">
    <text evidence="13">The sequence shown here is derived from an EMBL/GenBank/DDBJ whole genome shotgun (WGS) entry which is preliminary data.</text>
</comment>
<feature type="transmembrane region" description="Helical" evidence="12">
    <location>
        <begin position="132"/>
        <end position="157"/>
    </location>
</feature>
<name>A0A5R8KJE4_9BACT</name>
<dbReference type="InterPro" id="IPR001734">
    <property type="entry name" value="Na/solute_symporter"/>
</dbReference>
<dbReference type="InterPro" id="IPR038377">
    <property type="entry name" value="Na/Glc_symporter_sf"/>
</dbReference>
<dbReference type="PANTHER" id="PTHR42985">
    <property type="entry name" value="SODIUM-COUPLED MONOCARBOXYLATE TRANSPORTER"/>
    <property type="match status" value="1"/>
</dbReference>